<reference evidence="7" key="1">
    <citation type="submission" date="2017-02" db="UniProtKB">
        <authorList>
            <consortium name="WormBaseParasite"/>
        </authorList>
    </citation>
    <scope>IDENTIFICATION</scope>
</reference>
<dbReference type="SMART" id="SM00487">
    <property type="entry name" value="DEXDc"/>
    <property type="match status" value="1"/>
</dbReference>
<evidence type="ECO:0000313" key="6">
    <source>
        <dbReference type="Proteomes" id="UP000046392"/>
    </source>
</evidence>
<dbReference type="Proteomes" id="UP000046392">
    <property type="component" value="Unplaced"/>
</dbReference>
<dbReference type="PANTHER" id="PTHR43788:SF16">
    <property type="entry name" value="HELICASE WITH ZINC FINGER 2"/>
    <property type="match status" value="1"/>
</dbReference>
<dbReference type="InterPro" id="IPR050534">
    <property type="entry name" value="Coronavir_polyprotein_1ab"/>
</dbReference>
<keyword evidence="6" id="KW-1185">Reference proteome</keyword>
<dbReference type="PANTHER" id="PTHR43788">
    <property type="entry name" value="DNA2/NAM7 HELICASE FAMILY MEMBER"/>
    <property type="match status" value="1"/>
</dbReference>
<keyword evidence="1" id="KW-0547">Nucleotide-binding</keyword>
<dbReference type="SUPFAM" id="SSF52540">
    <property type="entry name" value="P-loop containing nucleoside triphosphate hydrolases"/>
    <property type="match status" value="1"/>
</dbReference>
<keyword evidence="2" id="KW-0378">Hydrolase</keyword>
<dbReference type="GO" id="GO:0005524">
    <property type="term" value="F:ATP binding"/>
    <property type="evidence" value="ECO:0007669"/>
    <property type="project" value="UniProtKB-KW"/>
</dbReference>
<dbReference type="GO" id="GO:0043139">
    <property type="term" value="F:5'-3' DNA helicase activity"/>
    <property type="evidence" value="ECO:0007669"/>
    <property type="project" value="TreeGrafter"/>
</dbReference>
<organism evidence="6 7">
    <name type="scientific">Strongyloides papillosus</name>
    <name type="common">Intestinal threadworm</name>
    <dbReference type="NCBI Taxonomy" id="174720"/>
    <lineage>
        <taxon>Eukaryota</taxon>
        <taxon>Metazoa</taxon>
        <taxon>Ecdysozoa</taxon>
        <taxon>Nematoda</taxon>
        <taxon>Chromadorea</taxon>
        <taxon>Rhabditida</taxon>
        <taxon>Tylenchina</taxon>
        <taxon>Panagrolaimomorpha</taxon>
        <taxon>Strongyloidoidea</taxon>
        <taxon>Strongyloididae</taxon>
        <taxon>Strongyloides</taxon>
    </lineage>
</organism>
<keyword evidence="4" id="KW-0067">ATP-binding</keyword>
<dbReference type="GO" id="GO:0016787">
    <property type="term" value="F:hydrolase activity"/>
    <property type="evidence" value="ECO:0007669"/>
    <property type="project" value="UniProtKB-KW"/>
</dbReference>
<evidence type="ECO:0000256" key="4">
    <source>
        <dbReference type="ARBA" id="ARBA00022840"/>
    </source>
</evidence>
<sequence>MRCVVMLNTNDRITPRSLPLLGYKSGGHCKIIIQSRSDITNTPKRILGKSENILTGFMTFVEPYEIINNYCRSLSVIIEIPIHTTNDINHMEYVFYNTTKVPIITLQCILPHTQTFQTLDEVESKFNVLWNSNQGTPILSQFVKHYIPNVLLNTKRTSSNLTFYGKMNYHQYTLLASICSGNHLVTATAPAGTGKTHIISNAVLNGIKHGKTFLIICPTHASCDAFLDNLHHWDPTMNEVLLLRSPSDTINYPDKYNRSDNHYFNQMIDQLYATMDDTDKDIINVYKKCKTEYINLLENAPTPWTDTFMVKIDLKLTHLFITYSMLPSILMKYIKPKIFVSTIDYILGNVDQDYIRNGFDTIIMDDASHIQTYSALILLSKFPNSNICYLGDLTQISQHHLIDTSINEYDKILSSPILQIMKDNIFSQKFELAHNYRSHPQIVEILSVNFYNNELESKTYEMDYRSENIVFTDIEDPNPIYNPHTYPFYLFDISENSSPYSSKLPYKLKEASAIAILLLYLHKSGTSLDKIAVICLHEAQLNEVSTTVTNIFKQYYDHLLTNIPITDVENDFNFEKLIDSLSITTYKTYHGKEIDYVIISTSTSNNLSTKVMANLHDQKPRICSSISRSKKGFFIIGDSKHLGLHCDWSNVIEYLRTRNLVIPFNKQILTTTFKHTLEDSLFVDEWLDKINSL</sequence>
<dbReference type="InterPro" id="IPR027417">
    <property type="entry name" value="P-loop_NTPase"/>
</dbReference>
<dbReference type="Pfam" id="PF13245">
    <property type="entry name" value="AAA_19"/>
    <property type="match status" value="1"/>
</dbReference>
<keyword evidence="3" id="KW-0347">Helicase</keyword>
<proteinExistence type="predicted"/>
<evidence type="ECO:0000256" key="2">
    <source>
        <dbReference type="ARBA" id="ARBA00022801"/>
    </source>
</evidence>
<evidence type="ECO:0000259" key="5">
    <source>
        <dbReference type="SMART" id="SM00487"/>
    </source>
</evidence>
<dbReference type="WBParaSite" id="SPAL_0001223100.1">
    <property type="protein sequence ID" value="SPAL_0001223100.1"/>
    <property type="gene ID" value="SPAL_0001223100"/>
</dbReference>
<feature type="domain" description="Helicase ATP-binding" evidence="5">
    <location>
        <begin position="163"/>
        <end position="420"/>
    </location>
</feature>
<name>A0A0N5C2M1_STREA</name>
<evidence type="ECO:0000256" key="1">
    <source>
        <dbReference type="ARBA" id="ARBA00022741"/>
    </source>
</evidence>
<dbReference type="Gene3D" id="3.40.50.300">
    <property type="entry name" value="P-loop containing nucleotide triphosphate hydrolases"/>
    <property type="match status" value="2"/>
</dbReference>
<dbReference type="InterPro" id="IPR014001">
    <property type="entry name" value="Helicase_ATP-bd"/>
</dbReference>
<evidence type="ECO:0000313" key="7">
    <source>
        <dbReference type="WBParaSite" id="SPAL_0001223100.1"/>
    </source>
</evidence>
<dbReference type="Pfam" id="PF13087">
    <property type="entry name" value="AAA_12"/>
    <property type="match status" value="1"/>
</dbReference>
<dbReference type="AlphaFoldDB" id="A0A0N5C2M1"/>
<accession>A0A0N5C2M1</accession>
<evidence type="ECO:0000256" key="3">
    <source>
        <dbReference type="ARBA" id="ARBA00022806"/>
    </source>
</evidence>
<dbReference type="InterPro" id="IPR041679">
    <property type="entry name" value="DNA2/NAM7-like_C"/>
</dbReference>
<dbReference type="STRING" id="174720.A0A0N5C2M1"/>
<protein>
    <submittedName>
        <fullName evidence="7">Helicase ATP-binding domain-containing protein</fullName>
    </submittedName>
</protein>